<dbReference type="EMBL" id="CP006939">
    <property type="protein sequence ID" value="AHC16457.1"/>
    <property type="molecule type" value="Genomic_DNA"/>
</dbReference>
<reference evidence="1 2" key="1">
    <citation type="journal article" date="2015" name="Stand. Genomic Sci.">
        <title>Complete genome sequence and description of Salinispira pacifica gen. nov., sp. nov., a novel spirochaete isolated form a hypersaline microbial mat.</title>
        <authorList>
            <person name="Ben Hania W."/>
            <person name="Joseph M."/>
            <person name="Schumann P."/>
            <person name="Bunk B."/>
            <person name="Fiebig A."/>
            <person name="Sproer C."/>
            <person name="Klenk H.P."/>
            <person name="Fardeau M.L."/>
            <person name="Spring S."/>
        </authorList>
    </citation>
    <scope>NUCLEOTIDE SEQUENCE [LARGE SCALE GENOMIC DNA]</scope>
    <source>
        <strain evidence="1 2">L21-RPul-D2</strain>
    </source>
</reference>
<sequence length="65" mass="7129">MAKSDQGILGDDVQLGPRQLGASEKFALILEAASLNEEDRGPWIRKKDCTLSIYNWSSTSGCQKT</sequence>
<dbReference type="Proteomes" id="UP000018680">
    <property type="component" value="Chromosome"/>
</dbReference>
<organism evidence="1 2">
    <name type="scientific">Salinispira pacifica</name>
    <dbReference type="NCBI Taxonomy" id="1307761"/>
    <lineage>
        <taxon>Bacteria</taxon>
        <taxon>Pseudomonadati</taxon>
        <taxon>Spirochaetota</taxon>
        <taxon>Spirochaetia</taxon>
        <taxon>Spirochaetales</taxon>
        <taxon>Spirochaetaceae</taxon>
        <taxon>Salinispira</taxon>
    </lineage>
</organism>
<keyword evidence="2" id="KW-1185">Reference proteome</keyword>
<evidence type="ECO:0000313" key="1">
    <source>
        <dbReference type="EMBL" id="AHC16457.1"/>
    </source>
</evidence>
<evidence type="ECO:0000313" key="2">
    <source>
        <dbReference type="Proteomes" id="UP000018680"/>
    </source>
</evidence>
<dbReference type="AlphaFoldDB" id="V5WKV4"/>
<name>V5WKV4_9SPIO</name>
<protein>
    <submittedName>
        <fullName evidence="1">Uncharacterized protein</fullName>
    </submittedName>
</protein>
<gene>
    <name evidence="1" type="ORF">L21SP2_3115</name>
</gene>
<accession>V5WKV4</accession>
<dbReference type="KEGG" id="slr:L21SP2_3115"/>
<proteinExistence type="predicted"/>
<dbReference type="HOGENOM" id="CLU_2847331_0_0_12"/>
<dbReference type="RefSeq" id="WP_024269353.1">
    <property type="nucleotide sequence ID" value="NC_023035.1"/>
</dbReference>